<protein>
    <submittedName>
        <fullName evidence="2">Uncharacterized protein</fullName>
    </submittedName>
</protein>
<dbReference type="WBParaSite" id="PS1159_v2.g17627.t1">
    <property type="protein sequence ID" value="PS1159_v2.g17627.t1"/>
    <property type="gene ID" value="PS1159_v2.g17627"/>
</dbReference>
<evidence type="ECO:0000313" key="2">
    <source>
        <dbReference type="WBParaSite" id="PS1159_v2.g17627.t1"/>
    </source>
</evidence>
<proteinExistence type="predicted"/>
<dbReference type="Proteomes" id="UP000887580">
    <property type="component" value="Unplaced"/>
</dbReference>
<sequence>MHLLFMYSFAFLLLLSLPTTIYGAEKSDINPKGYTTYGAYAGDLEKNHDKLKNMDREKIVDYYEAHRTLMLAISFIKEEDADLNTTCNVWYNKTIPKEQQEKFKSFDEVIYEYYNDMQDFYYSYVEDKLGTPKMGSKAKEFYDVAWNVYLHDFVGFIKKKEFVIADSASPTAFSRFALIAIGIISVMGYYFTNLQTW</sequence>
<name>A0AC35FHP6_9BILA</name>
<evidence type="ECO:0000313" key="1">
    <source>
        <dbReference type="Proteomes" id="UP000887580"/>
    </source>
</evidence>
<reference evidence="2" key="1">
    <citation type="submission" date="2022-11" db="UniProtKB">
        <authorList>
            <consortium name="WormBaseParasite"/>
        </authorList>
    </citation>
    <scope>IDENTIFICATION</scope>
</reference>
<organism evidence="1 2">
    <name type="scientific">Panagrolaimus sp. PS1159</name>
    <dbReference type="NCBI Taxonomy" id="55785"/>
    <lineage>
        <taxon>Eukaryota</taxon>
        <taxon>Metazoa</taxon>
        <taxon>Ecdysozoa</taxon>
        <taxon>Nematoda</taxon>
        <taxon>Chromadorea</taxon>
        <taxon>Rhabditida</taxon>
        <taxon>Tylenchina</taxon>
        <taxon>Panagrolaimomorpha</taxon>
        <taxon>Panagrolaimoidea</taxon>
        <taxon>Panagrolaimidae</taxon>
        <taxon>Panagrolaimus</taxon>
    </lineage>
</organism>
<accession>A0AC35FHP6</accession>